<dbReference type="GO" id="GO:0008270">
    <property type="term" value="F:zinc ion binding"/>
    <property type="evidence" value="ECO:0007669"/>
    <property type="project" value="UniProtKB-KW"/>
</dbReference>
<organism evidence="4 5">
    <name type="scientific">Trypanosoma rangeli SC58</name>
    <dbReference type="NCBI Taxonomy" id="429131"/>
    <lineage>
        <taxon>Eukaryota</taxon>
        <taxon>Discoba</taxon>
        <taxon>Euglenozoa</taxon>
        <taxon>Kinetoplastea</taxon>
        <taxon>Metakinetoplastina</taxon>
        <taxon>Trypanosomatida</taxon>
        <taxon>Trypanosomatidae</taxon>
        <taxon>Trypanosoma</taxon>
        <taxon>Herpetosoma</taxon>
    </lineage>
</organism>
<name>A0A061IZR8_TRYRA</name>
<feature type="compositionally biased region" description="Low complexity" evidence="2">
    <location>
        <begin position="168"/>
        <end position="190"/>
    </location>
</feature>
<dbReference type="InterPro" id="IPR001164">
    <property type="entry name" value="ArfGAP_dom"/>
</dbReference>
<dbReference type="Pfam" id="PF01412">
    <property type="entry name" value="ArfGap"/>
    <property type="match status" value="1"/>
</dbReference>
<evidence type="ECO:0000256" key="2">
    <source>
        <dbReference type="SAM" id="MobiDB-lite"/>
    </source>
</evidence>
<dbReference type="InterPro" id="IPR037278">
    <property type="entry name" value="ARFGAP/RecO"/>
</dbReference>
<dbReference type="AlphaFoldDB" id="A0A061IZR8"/>
<gene>
    <name evidence="4" type="ORF">TRSC58_04769</name>
</gene>
<feature type="region of interest" description="Disordered" evidence="2">
    <location>
        <begin position="141"/>
        <end position="219"/>
    </location>
</feature>
<feature type="domain" description="Arf-GAP" evidence="3">
    <location>
        <begin position="9"/>
        <end position="127"/>
    </location>
</feature>
<dbReference type="Gene3D" id="1.10.220.150">
    <property type="entry name" value="Arf GTPase activating protein"/>
    <property type="match status" value="1"/>
</dbReference>
<evidence type="ECO:0000313" key="4">
    <source>
        <dbReference type="EMBL" id="ESL07540.1"/>
    </source>
</evidence>
<feature type="region of interest" description="Disordered" evidence="2">
    <location>
        <begin position="367"/>
        <end position="412"/>
    </location>
</feature>
<dbReference type="InterPro" id="IPR044820">
    <property type="entry name" value="AGD14-like"/>
</dbReference>
<dbReference type="Proteomes" id="UP000031737">
    <property type="component" value="Unassembled WGS sequence"/>
</dbReference>
<dbReference type="SUPFAM" id="SSF57863">
    <property type="entry name" value="ArfGap/RecO-like zinc finger"/>
    <property type="match status" value="1"/>
</dbReference>
<comment type="caution">
    <text evidence="4">The sequence shown here is derived from an EMBL/GenBank/DDBJ whole genome shotgun (WGS) entry which is preliminary data.</text>
</comment>
<evidence type="ECO:0000256" key="1">
    <source>
        <dbReference type="PROSITE-ProRule" id="PRU00288"/>
    </source>
</evidence>
<dbReference type="InterPro" id="IPR038508">
    <property type="entry name" value="ArfGAP_dom_sf"/>
</dbReference>
<evidence type="ECO:0000313" key="5">
    <source>
        <dbReference type="Proteomes" id="UP000031737"/>
    </source>
</evidence>
<dbReference type="CDD" id="cd08838">
    <property type="entry name" value="ArfGap_AGFG"/>
    <property type="match status" value="1"/>
</dbReference>
<keyword evidence="1" id="KW-0862">Zinc</keyword>
<protein>
    <submittedName>
        <fullName evidence="4">ADP-ribosylation factor GTPase activating protein</fullName>
    </submittedName>
</protein>
<keyword evidence="1" id="KW-0863">Zinc-finger</keyword>
<evidence type="ECO:0000259" key="3">
    <source>
        <dbReference type="PROSITE" id="PS50115"/>
    </source>
</evidence>
<reference evidence="4 5" key="1">
    <citation type="submission" date="2013-07" db="EMBL/GenBank/DDBJ databases">
        <authorList>
            <person name="Stoco P.H."/>
            <person name="Wagner G."/>
            <person name="Gerber A."/>
            <person name="Zaha A."/>
            <person name="Thompson C."/>
            <person name="Bartholomeu D.C."/>
            <person name="Luckemeyer D.D."/>
            <person name="Bahia D."/>
            <person name="Loreto E."/>
            <person name="Prestes E.B."/>
            <person name="Lima F.M."/>
            <person name="Rodrigues-Luiz G."/>
            <person name="Vallejo G.A."/>
            <person name="Filho J.F."/>
            <person name="Monteiro K.M."/>
            <person name="Tyler K.M."/>
            <person name="de Almeida L.G."/>
            <person name="Ortiz M.F."/>
            <person name="Siervo M.A."/>
            <person name="de Moraes M.H."/>
            <person name="Cunha O.L."/>
            <person name="Mendonca-Neto R."/>
            <person name="Silva R."/>
            <person name="Teixeira S.M."/>
            <person name="Murta S.M."/>
            <person name="Sincero T.C."/>
            <person name="Mendes T.A."/>
            <person name="Urmenyi T.P."/>
            <person name="Silva V.G."/>
            <person name="da Rocha W.D."/>
            <person name="Andersson B."/>
            <person name="Romanha A.J."/>
            <person name="Steindel M."/>
            <person name="de Vasconcelos A.T."/>
            <person name="Grisard E.C."/>
        </authorList>
    </citation>
    <scope>NUCLEOTIDE SEQUENCE [LARGE SCALE GENOMIC DNA]</scope>
    <source>
        <strain evidence="4 5">SC58</strain>
    </source>
</reference>
<dbReference type="EMBL" id="AUPL01004769">
    <property type="protein sequence ID" value="ESL07540.1"/>
    <property type="molecule type" value="Genomic_DNA"/>
</dbReference>
<dbReference type="GO" id="GO:0005096">
    <property type="term" value="F:GTPase activator activity"/>
    <property type="evidence" value="ECO:0007669"/>
    <property type="project" value="InterPro"/>
</dbReference>
<proteinExistence type="predicted"/>
<accession>A0A061IZR8</accession>
<dbReference type="OrthoDB" id="6036at2759"/>
<dbReference type="PANTHER" id="PTHR46085">
    <property type="entry name" value="ARFGAP/RECO-RELATED"/>
    <property type="match status" value="1"/>
</dbReference>
<dbReference type="VEuPathDB" id="TriTrypDB:TRSC58_04769"/>
<dbReference type="PRINTS" id="PR00405">
    <property type="entry name" value="REVINTRACTNG"/>
</dbReference>
<dbReference type="SMART" id="SM00105">
    <property type="entry name" value="ArfGap"/>
    <property type="match status" value="1"/>
</dbReference>
<sequence length="412" mass="43932">MNPLARRVERNKEEVRKLSQRGANRFCVDCGMRGPLYVVSNFHVFVCSTCAALHRSQQHKVKGISMTEFTDTEVASLTVGGNDRAERVWLATYQKQRPQHGNDRAVRDFIVAAFDDLSYVDREELERLQCDVCRAVSGEAPPRLSGTVGLPPSPASSELRRAAPPPVSSSQEPAEAAAAAPLPAHTPSSSLEAREAHAVPTPPVDLFGPSVPAHVPSPTEDDMFADFLTATAPPQPANVSALAGSSFTAQAPLADWFTFSAAPTQMPTNMSVSPGSTAGPLPYATPQPYPPNILFQLGISGRSGVQQGEYVFTTPSNATQLQPQQFQYAASMGPPVAPNVVSYQAPIDQAQAPYVGAAALTNMNSVNFFQEPPADPWKSPDSPEPTKAGPANDSSAPHNDAFAALDPFGSKW</sequence>
<keyword evidence="1" id="KW-0479">Metal-binding</keyword>
<keyword evidence="5" id="KW-1185">Reference proteome</keyword>
<dbReference type="PROSITE" id="PS50115">
    <property type="entry name" value="ARFGAP"/>
    <property type="match status" value="1"/>
</dbReference>